<keyword evidence="14" id="KW-0115">cAMP biosynthesis</keyword>
<comment type="catalytic activity">
    <reaction evidence="1">
        <text>ATP = 3',5'-cyclic AMP + diphosphate</text>
        <dbReference type="Rhea" id="RHEA:15389"/>
        <dbReference type="ChEBI" id="CHEBI:30616"/>
        <dbReference type="ChEBI" id="CHEBI:33019"/>
        <dbReference type="ChEBI" id="CHEBI:58165"/>
        <dbReference type="EC" id="4.6.1.1"/>
    </reaction>
</comment>
<feature type="transmembrane region" description="Helical" evidence="25">
    <location>
        <begin position="1061"/>
        <end position="1083"/>
    </location>
</feature>
<feature type="domain" description="Guanylate cyclase" evidence="26">
    <location>
        <begin position="1311"/>
        <end position="1451"/>
    </location>
</feature>
<sequence length="1507" mass="170882">MNRKRSSSVSFTRGKENNDDDVGDEIHISLAPYIQTYLAHSGQGLGCCGISLPVPFERAAARSWWNPKFDSEILEEQFRRSAFPQIRLRFRYALTYILLVSMSWLAYFVVTGIENDTSTWPAIAAIFSIVGAIVSVVLYLTHTDYYKSYVLPTSLGVASLLCLLSLLFLAIVPPYVDGLTLVGHFALCSEILLLIYTVLPMPLYACIGISSIYSIVFEFLTAYLYGSKDRRQRMFSSRTFLNNSDISKVYNKTFVPTYSSLHQDSHLISGLQSVISNVSDVLTASAEIMSNLHTPNAISNLSSKLLDNEGIIGKMSETLTNANTLIKLNSSTLSTMTSVNSTVNSLFNNTNLSNLSKMNASSTEAGLIADTVQSITNWTNTDASSTYLQDDIDFTTNLSIRILMQICIHLIGVHILIMTFVRMRGTFMKVGQSLLVRRQLEMERQLKEKMIHSVMPPKVADWLMEESGREREREDSLKKGSIPSNQTDIRSLFRPFNMHSMENVSILFADIVGFTKMSSNKTAEELVGILNDLFERFDDLCEHHGCEKISTLGDCYYCVSGCPEPRPDHAKCCIEMGLAMIEAIKQFDVERREGVNMRVGVHTGTVLCGIVGTKRFKFDVWSNDVTLANKLESTGKPGRVHLSEKTLSFLNHQYITEEGEAVNGIKTYFIRSRKSDIMNQFVTNVTLPKDFSPLLQTRHRLASCNNQNKPRQHYLHMVTNTNNYRIKANSLPSILDSENSNDIIDEKEDLNKSPVSTASYEKKRTRNKPWRYLQRQRTSEEMTPLDIEEGRNIVIRQPKNEQYDDRNGFKRIPFNNGVEMDPNPVPSSPLLSGQETISHASSICSRKDSGIKSNSRRSSIQQQLFLMNGMAQGDLLGHRVSGYYTSSSTLNSNHELSSSVPPYPFPPAVTDTFGACFHKLRKQSDLQLIRCVQDNVSSQRSYFVKPPLSSVTLFFKNKELEKEYRENAHRASEGVTGNPPTLATSRFNTYFDILISALVYTAITISLFLLCKPSIYYTVFCTFATTIQVIAVLLCIRQFFRPNTMNATFTQNIFNFFSRWYPWHVCGAILVGLPIVSILLNFTCNSLHSLNNFEYYYSYLIFIGLVHFCNFTQLNCWMKNLLVTFAGALFICLVVSHISYNQVMTVPSDYDTRNNTQERSAMHPNLINAILTEHDSYPIDENLIISRKEFHNFADSSTQSSVPIMGQPTPMMDAIVITEREKELRYNERLYHSEIYLDMILLLLLVWFLNREFEISYRLSFHGNFVAARDKTRVQSMKNQADLLLHNIIPKYVADQLKTTAKYSQNHKSVGIIFASIVNFNELYDESYLGGKEYLRVLNELIGDFDELLENPEFSNVEKIKTIGSTFMAASGLNPQVRQQSEHEYTHLFQLLDFAMAMHKVIYNFNRDLLGFKLILRVGFNYGDVTAGVIGATKLYYDIWGDAVNIASRMDSTGVAGRIQMASNCIDVLAERYEFEPRGQVYVKGKDNMDVFLLIGKKEDITDTNGT</sequence>
<keyword evidence="7 25" id="KW-0812">Transmembrane</keyword>
<evidence type="ECO:0000256" key="19">
    <source>
        <dbReference type="ARBA" id="ARBA00070496"/>
    </source>
</evidence>
<evidence type="ECO:0000259" key="26">
    <source>
        <dbReference type="PROSITE" id="PS50125"/>
    </source>
</evidence>
<comment type="cofactor">
    <cofactor evidence="3">
        <name>Mg(2+)</name>
        <dbReference type="ChEBI" id="CHEBI:18420"/>
    </cofactor>
</comment>
<evidence type="ECO:0000256" key="11">
    <source>
        <dbReference type="ARBA" id="ARBA00022840"/>
    </source>
</evidence>
<comment type="subcellular location">
    <subcellularLocation>
        <location evidence="4">Cell membrane</location>
        <topology evidence="4">Multi-pass membrane protein</topology>
    </subcellularLocation>
</comment>
<keyword evidence="10" id="KW-0547">Nucleotide-binding</keyword>
<dbReference type="PANTHER" id="PTHR45627:SF8">
    <property type="entry name" value="ADENYLATE CYCLASE TYPE 9"/>
    <property type="match status" value="1"/>
</dbReference>
<reference evidence="27" key="2">
    <citation type="journal article" date="2023" name="Commun. Biol.">
        <title>Intrasexual cuticular hydrocarbon dimorphism in a wasp sheds light on hydrocarbon biosynthesis genes in Hymenoptera.</title>
        <authorList>
            <person name="Moris V.C."/>
            <person name="Podsiadlowski L."/>
            <person name="Martin S."/>
            <person name="Oeyen J.P."/>
            <person name="Donath A."/>
            <person name="Petersen M."/>
            <person name="Wilbrandt J."/>
            <person name="Misof B."/>
            <person name="Liedtke D."/>
            <person name="Thamm M."/>
            <person name="Scheiner R."/>
            <person name="Schmitt T."/>
            <person name="Niehuis O."/>
        </authorList>
    </citation>
    <scope>NUCLEOTIDE SEQUENCE</scope>
    <source>
        <strain evidence="27">GBR_01_08_01A</strain>
    </source>
</reference>
<evidence type="ECO:0000256" key="24">
    <source>
        <dbReference type="SAM" id="MobiDB-lite"/>
    </source>
</evidence>
<dbReference type="GO" id="GO:0006171">
    <property type="term" value="P:cAMP biosynthetic process"/>
    <property type="evidence" value="ECO:0007669"/>
    <property type="project" value="UniProtKB-KW"/>
</dbReference>
<reference evidence="27" key="1">
    <citation type="submission" date="2021-08" db="EMBL/GenBank/DDBJ databases">
        <authorList>
            <person name="Misof B."/>
            <person name="Oliver O."/>
            <person name="Podsiadlowski L."/>
            <person name="Donath A."/>
            <person name="Peters R."/>
            <person name="Mayer C."/>
            <person name="Rust J."/>
            <person name="Gunkel S."/>
            <person name="Lesny P."/>
            <person name="Martin S."/>
            <person name="Oeyen J.P."/>
            <person name="Petersen M."/>
            <person name="Panagiotis P."/>
            <person name="Wilbrandt J."/>
            <person name="Tanja T."/>
        </authorList>
    </citation>
    <scope>NUCLEOTIDE SEQUENCE</scope>
    <source>
        <strain evidence="27">GBR_01_08_01A</strain>
        <tissue evidence="27">Thorax + abdomen</tissue>
    </source>
</reference>
<evidence type="ECO:0000313" key="27">
    <source>
        <dbReference type="EMBL" id="KAK2577120.1"/>
    </source>
</evidence>
<evidence type="ECO:0000256" key="20">
    <source>
        <dbReference type="ARBA" id="ARBA00081225"/>
    </source>
</evidence>
<evidence type="ECO:0000256" key="8">
    <source>
        <dbReference type="ARBA" id="ARBA00022723"/>
    </source>
</evidence>
<evidence type="ECO:0000256" key="14">
    <source>
        <dbReference type="ARBA" id="ARBA00022998"/>
    </source>
</evidence>
<evidence type="ECO:0000256" key="2">
    <source>
        <dbReference type="ARBA" id="ARBA00001936"/>
    </source>
</evidence>
<evidence type="ECO:0000256" key="17">
    <source>
        <dbReference type="ARBA" id="ARBA00023211"/>
    </source>
</evidence>
<dbReference type="EC" id="4.6.1.1" evidence="5"/>
<evidence type="ECO:0000256" key="3">
    <source>
        <dbReference type="ARBA" id="ARBA00001946"/>
    </source>
</evidence>
<evidence type="ECO:0000313" key="28">
    <source>
        <dbReference type="Proteomes" id="UP001258017"/>
    </source>
</evidence>
<dbReference type="GO" id="GO:0005524">
    <property type="term" value="F:ATP binding"/>
    <property type="evidence" value="ECO:0007669"/>
    <property type="project" value="UniProtKB-KW"/>
</dbReference>
<dbReference type="InterPro" id="IPR018297">
    <property type="entry name" value="A/G_cyclase_CS"/>
</dbReference>
<dbReference type="InterPro" id="IPR001054">
    <property type="entry name" value="A/G_cyclase"/>
</dbReference>
<dbReference type="GO" id="GO:0004016">
    <property type="term" value="F:adenylate cyclase activity"/>
    <property type="evidence" value="ECO:0007669"/>
    <property type="project" value="UniProtKB-EC"/>
</dbReference>
<feature type="transmembrane region" description="Helical" evidence="25">
    <location>
        <begin position="203"/>
        <end position="225"/>
    </location>
</feature>
<feature type="transmembrane region" description="Helical" evidence="25">
    <location>
        <begin position="122"/>
        <end position="142"/>
    </location>
</feature>
<evidence type="ECO:0000256" key="18">
    <source>
        <dbReference type="ARBA" id="ARBA00023239"/>
    </source>
</evidence>
<feature type="transmembrane region" description="Helical" evidence="25">
    <location>
        <begin position="1015"/>
        <end position="1040"/>
    </location>
</feature>
<dbReference type="FunFam" id="3.30.70.1230:FF:000008">
    <property type="entry name" value="Adenylate cyclase type 9"/>
    <property type="match status" value="1"/>
</dbReference>
<feature type="region of interest" description="Disordered" evidence="24">
    <location>
        <begin position="828"/>
        <end position="855"/>
    </location>
</feature>
<dbReference type="FunFam" id="3.30.70.1230:FF:000014">
    <property type="entry name" value="adenylate cyclase type 9"/>
    <property type="match status" value="1"/>
</dbReference>
<comment type="caution">
    <text evidence="27">The sequence shown here is derived from an EMBL/GenBank/DDBJ whole genome shotgun (WGS) entry which is preliminary data.</text>
</comment>
<evidence type="ECO:0000256" key="13">
    <source>
        <dbReference type="ARBA" id="ARBA00022989"/>
    </source>
</evidence>
<keyword evidence="13 25" id="KW-1133">Transmembrane helix</keyword>
<evidence type="ECO:0000256" key="1">
    <source>
        <dbReference type="ARBA" id="ARBA00001593"/>
    </source>
</evidence>
<feature type="transmembrane region" description="Helical" evidence="25">
    <location>
        <begin position="90"/>
        <end position="110"/>
    </location>
</feature>
<evidence type="ECO:0000256" key="25">
    <source>
        <dbReference type="SAM" id="Phobius"/>
    </source>
</evidence>
<keyword evidence="15 25" id="KW-0472">Membrane</keyword>
<keyword evidence="11" id="KW-0067">ATP-binding</keyword>
<proteinExistence type="inferred from homology"/>
<dbReference type="Gene3D" id="3.30.70.1230">
    <property type="entry name" value="Nucleotide cyclase"/>
    <property type="match status" value="2"/>
</dbReference>
<dbReference type="EMBL" id="JAIFRP010004357">
    <property type="protein sequence ID" value="KAK2577120.1"/>
    <property type="molecule type" value="Genomic_DNA"/>
</dbReference>
<feature type="transmembrane region" description="Helical" evidence="25">
    <location>
        <begin position="1095"/>
        <end position="1114"/>
    </location>
</feature>
<name>A0AAD9RCW1_9HYME</name>
<feature type="transmembrane region" description="Helical" evidence="25">
    <location>
        <begin position="1121"/>
        <end position="1140"/>
    </location>
</feature>
<evidence type="ECO:0000256" key="22">
    <source>
        <dbReference type="ARBA" id="ARBA00081427"/>
    </source>
</evidence>
<feature type="transmembrane region" description="Helical" evidence="25">
    <location>
        <begin position="990"/>
        <end position="1009"/>
    </location>
</feature>
<accession>A0AAD9RCW1</accession>
<dbReference type="PANTHER" id="PTHR45627">
    <property type="entry name" value="ADENYLATE CYCLASE TYPE 1"/>
    <property type="match status" value="1"/>
</dbReference>
<feature type="domain" description="Guanylate cyclase" evidence="26">
    <location>
        <begin position="505"/>
        <end position="632"/>
    </location>
</feature>
<dbReference type="GO" id="GO:0005886">
    <property type="term" value="C:plasma membrane"/>
    <property type="evidence" value="ECO:0007669"/>
    <property type="project" value="UniProtKB-SubCell"/>
</dbReference>
<dbReference type="PROSITE" id="PS00452">
    <property type="entry name" value="GUANYLATE_CYCLASE_1"/>
    <property type="match status" value="2"/>
</dbReference>
<keyword evidence="16" id="KW-0325">Glycoprotein</keyword>
<keyword evidence="12" id="KW-0460">Magnesium</keyword>
<evidence type="ECO:0000256" key="21">
    <source>
        <dbReference type="ARBA" id="ARBA00081232"/>
    </source>
</evidence>
<keyword evidence="18 23" id="KW-0456">Lyase</keyword>
<gene>
    <name evidence="27" type="ORF">KPH14_003282</name>
</gene>
<keyword evidence="8" id="KW-0479">Metal-binding</keyword>
<evidence type="ECO:0000256" key="23">
    <source>
        <dbReference type="RuleBase" id="RU000405"/>
    </source>
</evidence>
<evidence type="ECO:0000256" key="7">
    <source>
        <dbReference type="ARBA" id="ARBA00022692"/>
    </source>
</evidence>
<dbReference type="SMART" id="SM00044">
    <property type="entry name" value="CYCc"/>
    <property type="match status" value="2"/>
</dbReference>
<comment type="cofactor">
    <cofactor evidence="2">
        <name>Mn(2+)</name>
        <dbReference type="ChEBI" id="CHEBI:29035"/>
    </cofactor>
</comment>
<evidence type="ECO:0000256" key="9">
    <source>
        <dbReference type="ARBA" id="ARBA00022737"/>
    </source>
</evidence>
<dbReference type="PROSITE" id="PS50125">
    <property type="entry name" value="GUANYLATE_CYCLASE_2"/>
    <property type="match status" value="2"/>
</dbReference>
<feature type="transmembrane region" description="Helical" evidence="25">
    <location>
        <begin position="402"/>
        <end position="421"/>
    </location>
</feature>
<evidence type="ECO:0000256" key="6">
    <source>
        <dbReference type="ARBA" id="ARBA00022475"/>
    </source>
</evidence>
<comment type="similarity">
    <text evidence="23">Belongs to the adenylyl cyclase class-4/guanylyl cyclase family.</text>
</comment>
<evidence type="ECO:0000256" key="12">
    <source>
        <dbReference type="ARBA" id="ARBA00022842"/>
    </source>
</evidence>
<keyword evidence="9" id="KW-0677">Repeat</keyword>
<evidence type="ECO:0000256" key="10">
    <source>
        <dbReference type="ARBA" id="ARBA00022741"/>
    </source>
</evidence>
<organism evidence="27 28">
    <name type="scientific">Odynerus spinipes</name>
    <dbReference type="NCBI Taxonomy" id="1348599"/>
    <lineage>
        <taxon>Eukaryota</taxon>
        <taxon>Metazoa</taxon>
        <taxon>Ecdysozoa</taxon>
        <taxon>Arthropoda</taxon>
        <taxon>Hexapoda</taxon>
        <taxon>Insecta</taxon>
        <taxon>Pterygota</taxon>
        <taxon>Neoptera</taxon>
        <taxon>Endopterygota</taxon>
        <taxon>Hymenoptera</taxon>
        <taxon>Apocrita</taxon>
        <taxon>Aculeata</taxon>
        <taxon>Vespoidea</taxon>
        <taxon>Vespidae</taxon>
        <taxon>Eumeninae</taxon>
        <taxon>Odynerus</taxon>
    </lineage>
</organism>
<dbReference type="GO" id="GO:0007189">
    <property type="term" value="P:adenylate cyclase-activating G protein-coupled receptor signaling pathway"/>
    <property type="evidence" value="ECO:0007669"/>
    <property type="project" value="TreeGrafter"/>
</dbReference>
<dbReference type="GO" id="GO:0046872">
    <property type="term" value="F:metal ion binding"/>
    <property type="evidence" value="ECO:0007669"/>
    <property type="project" value="UniProtKB-KW"/>
</dbReference>
<protein>
    <recommendedName>
        <fullName evidence="19">Adenylate cyclase type 9</fullName>
        <ecNumber evidence="5">4.6.1.1</ecNumber>
    </recommendedName>
    <alternativeName>
        <fullName evidence="22">ATP pyrophosphate-lyase 9</fullName>
    </alternativeName>
    <alternativeName>
        <fullName evidence="20">Adenylate cyclase type IX</fullName>
    </alternativeName>
    <alternativeName>
        <fullName evidence="21">Adenylyl cyclase 9</fullName>
    </alternativeName>
</protein>
<keyword evidence="17" id="KW-0464">Manganese</keyword>
<feature type="transmembrane region" description="Helical" evidence="25">
    <location>
        <begin position="149"/>
        <end position="172"/>
    </location>
</feature>
<dbReference type="SUPFAM" id="SSF55073">
    <property type="entry name" value="Nucleotide cyclase"/>
    <property type="match status" value="2"/>
</dbReference>
<evidence type="ECO:0000256" key="16">
    <source>
        <dbReference type="ARBA" id="ARBA00023180"/>
    </source>
</evidence>
<dbReference type="Proteomes" id="UP001258017">
    <property type="component" value="Unassembled WGS sequence"/>
</dbReference>
<evidence type="ECO:0000256" key="15">
    <source>
        <dbReference type="ARBA" id="ARBA00023136"/>
    </source>
</evidence>
<feature type="compositionally biased region" description="Polar residues" evidence="24">
    <location>
        <begin position="829"/>
        <end position="844"/>
    </location>
</feature>
<feature type="transmembrane region" description="Helical" evidence="25">
    <location>
        <begin position="1230"/>
        <end position="1249"/>
    </location>
</feature>
<dbReference type="CDD" id="cd07302">
    <property type="entry name" value="CHD"/>
    <property type="match status" value="2"/>
</dbReference>
<dbReference type="InterPro" id="IPR029787">
    <property type="entry name" value="Nucleotide_cyclase"/>
</dbReference>
<keyword evidence="28" id="KW-1185">Reference proteome</keyword>
<evidence type="ECO:0000256" key="4">
    <source>
        <dbReference type="ARBA" id="ARBA00004651"/>
    </source>
</evidence>
<evidence type="ECO:0000256" key="5">
    <source>
        <dbReference type="ARBA" id="ARBA00012201"/>
    </source>
</evidence>
<dbReference type="Pfam" id="PF00211">
    <property type="entry name" value="Guanylate_cyc"/>
    <property type="match status" value="2"/>
</dbReference>
<dbReference type="GO" id="GO:0035556">
    <property type="term" value="P:intracellular signal transduction"/>
    <property type="evidence" value="ECO:0007669"/>
    <property type="project" value="InterPro"/>
</dbReference>
<keyword evidence="6" id="KW-1003">Cell membrane</keyword>